<reference evidence="7" key="1">
    <citation type="submission" date="2023-03" db="EMBL/GenBank/DDBJ databases">
        <title>Electrophorus voltai genome.</title>
        <authorList>
            <person name="Bian C."/>
        </authorList>
    </citation>
    <scope>NUCLEOTIDE SEQUENCE</scope>
    <source>
        <strain evidence="7">CB-2022</strain>
        <tissue evidence="7">Muscle</tissue>
    </source>
</reference>
<evidence type="ECO:0000256" key="5">
    <source>
        <dbReference type="SAM" id="MobiDB-lite"/>
    </source>
</evidence>
<keyword evidence="3" id="KW-0393">Immunoglobulin domain</keyword>
<feature type="compositionally biased region" description="Polar residues" evidence="5">
    <location>
        <begin position="1378"/>
        <end position="1388"/>
    </location>
</feature>
<evidence type="ECO:0000259" key="6">
    <source>
        <dbReference type="PROSITE" id="PS50835"/>
    </source>
</evidence>
<organism evidence="7 8">
    <name type="scientific">Electrophorus voltai</name>
    <dbReference type="NCBI Taxonomy" id="2609070"/>
    <lineage>
        <taxon>Eukaryota</taxon>
        <taxon>Metazoa</taxon>
        <taxon>Chordata</taxon>
        <taxon>Craniata</taxon>
        <taxon>Vertebrata</taxon>
        <taxon>Euteleostomi</taxon>
        <taxon>Actinopterygii</taxon>
        <taxon>Neopterygii</taxon>
        <taxon>Teleostei</taxon>
        <taxon>Ostariophysi</taxon>
        <taxon>Gymnotiformes</taxon>
        <taxon>Gymnotoidei</taxon>
        <taxon>Gymnotidae</taxon>
        <taxon>Electrophorus</taxon>
    </lineage>
</organism>
<dbReference type="PANTHER" id="PTHR47633">
    <property type="entry name" value="IMMUNOGLOBULIN"/>
    <property type="match status" value="1"/>
</dbReference>
<dbReference type="GO" id="GO:0004672">
    <property type="term" value="F:protein kinase activity"/>
    <property type="evidence" value="ECO:0007669"/>
    <property type="project" value="TreeGrafter"/>
</dbReference>
<dbReference type="InterPro" id="IPR003598">
    <property type="entry name" value="Ig_sub2"/>
</dbReference>
<proteinExistence type="predicted"/>
<feature type="region of interest" description="Disordered" evidence="5">
    <location>
        <begin position="1227"/>
        <end position="1276"/>
    </location>
</feature>
<feature type="region of interest" description="Disordered" evidence="5">
    <location>
        <begin position="1870"/>
        <end position="1916"/>
    </location>
</feature>
<evidence type="ECO:0000256" key="4">
    <source>
        <dbReference type="SAM" id="Coils"/>
    </source>
</evidence>
<dbReference type="Pfam" id="PF25101">
    <property type="entry name" value="Spectrin_7"/>
    <property type="match status" value="1"/>
</dbReference>
<feature type="coiled-coil region" evidence="4">
    <location>
        <begin position="386"/>
        <end position="413"/>
    </location>
</feature>
<dbReference type="SMART" id="SM00409">
    <property type="entry name" value="IG"/>
    <property type="match status" value="1"/>
</dbReference>
<evidence type="ECO:0000256" key="2">
    <source>
        <dbReference type="ARBA" id="ARBA00022490"/>
    </source>
</evidence>
<comment type="caution">
    <text evidence="7">The sequence shown here is derived from an EMBL/GenBank/DDBJ whole genome shotgun (WGS) entry which is preliminary data.</text>
</comment>
<dbReference type="InterPro" id="IPR036179">
    <property type="entry name" value="Ig-like_dom_sf"/>
</dbReference>
<keyword evidence="8" id="KW-1185">Reference proteome</keyword>
<dbReference type="InterPro" id="IPR007110">
    <property type="entry name" value="Ig-like_dom"/>
</dbReference>
<protein>
    <recommendedName>
        <fullName evidence="6">Ig-like domain-containing protein</fullName>
    </recommendedName>
</protein>
<dbReference type="Gene3D" id="1.20.58.60">
    <property type="match status" value="4"/>
</dbReference>
<dbReference type="SUPFAM" id="SSF48726">
    <property type="entry name" value="Immunoglobulin"/>
    <property type="match status" value="1"/>
</dbReference>
<dbReference type="PANTHER" id="PTHR47633:SF16">
    <property type="entry name" value="CAVP-TARGET PROTEIN-LIKE"/>
    <property type="match status" value="1"/>
</dbReference>
<evidence type="ECO:0000256" key="1">
    <source>
        <dbReference type="ARBA" id="ARBA00004496"/>
    </source>
</evidence>
<feature type="region of interest" description="Disordered" evidence="5">
    <location>
        <begin position="1442"/>
        <end position="1461"/>
    </location>
</feature>
<dbReference type="Proteomes" id="UP001239994">
    <property type="component" value="Unassembled WGS sequence"/>
</dbReference>
<feature type="domain" description="Ig-like" evidence="6">
    <location>
        <begin position="1665"/>
        <end position="1754"/>
    </location>
</feature>
<dbReference type="InterPro" id="IPR013098">
    <property type="entry name" value="Ig_I-set"/>
</dbReference>
<feature type="region of interest" description="Disordered" evidence="5">
    <location>
        <begin position="1310"/>
        <end position="1406"/>
    </location>
</feature>
<accession>A0AAD8YYJ4</accession>
<dbReference type="InterPro" id="IPR058157">
    <property type="entry name" value="Spectrin_met"/>
</dbReference>
<keyword evidence="4" id="KW-0175">Coiled coil</keyword>
<dbReference type="Gene3D" id="2.60.40.10">
    <property type="entry name" value="Immunoglobulins"/>
    <property type="match status" value="1"/>
</dbReference>
<feature type="region of interest" description="Disordered" evidence="5">
    <location>
        <begin position="1617"/>
        <end position="1640"/>
    </location>
</feature>
<dbReference type="GO" id="GO:0005737">
    <property type="term" value="C:cytoplasm"/>
    <property type="evidence" value="ECO:0007669"/>
    <property type="project" value="UniProtKB-SubCell"/>
</dbReference>
<name>A0AAD8YYJ4_9TELE</name>
<feature type="compositionally biased region" description="Polar residues" evidence="5">
    <location>
        <begin position="1330"/>
        <end position="1339"/>
    </location>
</feature>
<feature type="compositionally biased region" description="Low complexity" evidence="5">
    <location>
        <begin position="1311"/>
        <end position="1322"/>
    </location>
</feature>
<comment type="subcellular location">
    <subcellularLocation>
        <location evidence="1">Cytoplasm</location>
    </subcellularLocation>
</comment>
<dbReference type="FunFam" id="2.60.40.10:FF:000425">
    <property type="entry name" value="Myosin light chain kinase"/>
    <property type="match status" value="1"/>
</dbReference>
<dbReference type="Pfam" id="PF07679">
    <property type="entry name" value="I-set"/>
    <property type="match status" value="1"/>
</dbReference>
<dbReference type="SMART" id="SM00408">
    <property type="entry name" value="IGc2"/>
    <property type="match status" value="1"/>
</dbReference>
<feature type="compositionally biased region" description="Basic and acidic residues" evidence="5">
    <location>
        <begin position="1259"/>
        <end position="1270"/>
    </location>
</feature>
<dbReference type="InterPro" id="IPR003599">
    <property type="entry name" value="Ig_sub"/>
</dbReference>
<dbReference type="InterPro" id="IPR013783">
    <property type="entry name" value="Ig-like_fold"/>
</dbReference>
<feature type="region of interest" description="Disordered" evidence="5">
    <location>
        <begin position="1466"/>
        <end position="1493"/>
    </location>
</feature>
<sequence>MIKGEEFCCIFNWDVCRYPGNLVMVRVTGMMAVSDKDLKVCPLFRDQRMCDLAERHGFLSSSANEIIKVLVGGGGAGWGISEEAEALLDRPGCWTCGTLRTMSSEGDPRGQPSTTALSTVAVQGGDTQIVVAVLKCGDLVQVQLTEAHPGLLEIGSNQHEAKKLLEGHEQLLAKLKRNEGGVWTLLEKADKTAEEKQGEEVVYDAMAQSLSKAWKTLVKHLEKRRSLLLLACQFYDRALEFATKLDEAEMFQSSGQRCSGSDCLCDLRQRLSSTRRGLLETSILMLNKGSELLDFLRVLVDEEALQSGGGVGSARSSCRKVEDLMELLQDQRRQVDQRMSQQFQDLEVTQAIRQWESQEQEVMHWFQENADMFLETNQLGSSLSENQELLREHKEAELKAKDWSLLVEQLLQKASELLASGSGAELEAVSEKNRNLRTTHERFWSLMMARQGYLYESNNFFTSANKAFEVLAAIESSIKSLKMQAVPLPELAEKHEELCRRAEDAATGALGKGQLILAKLTSDGGQVAVGVQRLMGYIGERVEGLRQQCQASRELTERRRYLLNSFDELEDKLMTPIRFCLWLSHSRVRPCMSVFLRSRLAGKLRRAILLQRAVKESEATGRVMEEMRRLDSPQAAELCIRASVLREQLHALQRRVAGRMESLGPYTGFLRSAGEVEEQVKMLLECYNSRPETEEENDETGAPVKDIMDTRWQLFLQKFLSMQDQGNNFINSSTMVNETLSLNVRAAVSVVEKVMESLSVRKAELSDLWTSWQLRYSQMKSVKKQWKRFKDQLKKVTHELKCLDSVIAPAHKIDPGSDLQVDPGSDLQAVSKLQDDFSPTKSQFLQLNAEVEFLVKTAELLALKGIPMKEKNEKTGELLQVHQHVRDKIREHETLLSMAVKFLQLYEELEGLLKTEPVKEFSDVCQAKMQLSQLQEKQNHVQHLYKLATSLSADINSTIQCSPMLVTSVQDKMERLHCSTVSWAAQVSRYQESLLNSIHYCVFKEELTELRESFKDIKKKFNNLKFNYMKKSEKLRNLKAVKNQIQQIEIYIEKLQVLKQKLQAFTVKVPSSGEKHLIGCSPRELEDATNELQRQVGDFDRMVEEYKQNLDLNMKLQQAMEEYQFWCDEASSTIVRVGRYSSQCKTKGAISSLYKQFEKFILPTVPQQEERVRQITELAVRLHGAEEGKKYMEKTVNKHNEIVESIKELSSGLLDLEAKLQAESLKEQFTEENNRYDTTETPEGKETGHTPEIIGPGSAKDDPDTSKSESRNPQLAGAQSQMNYLPNKLHQEQHEVLSETRRFTQEAYMKTSTVQTITSQSTVERKEQTRTSSSHTHTVCISGLPTKRDSKVPPGQRDPSTLQKTKRPSQNTPPPSLPTLSEMSTAPGSSDVHREFPSGEKAPTALRVQHGRLRGASGPYTATHTIHIESKRETPLPAEEIFSRSAPDSGMPTDGDYHDHLTEESLSNDEYECASSDDISLPPLSETPESNLVQSENDLDDRYCLSSHSLHVNQYSRLSHCQHGEVPEGTPSQADACLHSGRFRAESSSFVPSPLTVPTPTLISSTISSILKSGKLVPTLPVDGVTACHQTLYSMHESRTETQECVHEPVLAQNPTAQAGNMHAPPKPLTPEQEQKSRRPTAVREEIRRAGASRAVENLAATHGPDFFKHLSNATVMEGSPVTLEVEVTGFPEPSLTWFKNGQKVHSDTERVSLSCKEGKHVLFIERATETDSGHYVVSASNSAGAISSSSVLQVKGKSCPEFDALNLEWHTCLGTLSPGVTPHSLHGQKRRDLLAREKYRLQESVSASDDESHMLRLRNTDTVVKSPNDTCVFVKRCVETSDFGVCVCVTKSTERGESCPAQVILGDASLEPVEKPKQEPDGEDLVEPVSSPCTSKSARMDTVYRVGIPEPGTQE</sequence>
<feature type="compositionally biased region" description="Basic and acidic residues" evidence="5">
    <location>
        <begin position="1227"/>
        <end position="1249"/>
    </location>
</feature>
<dbReference type="PROSITE" id="PS50835">
    <property type="entry name" value="IG_LIKE"/>
    <property type="match status" value="1"/>
</dbReference>
<dbReference type="SUPFAM" id="SSF46966">
    <property type="entry name" value="Spectrin repeat"/>
    <property type="match status" value="2"/>
</dbReference>
<gene>
    <name evidence="7" type="ORF">P4O66_015088</name>
</gene>
<dbReference type="EMBL" id="JAROKS010000022">
    <property type="protein sequence ID" value="KAK1789141.1"/>
    <property type="molecule type" value="Genomic_DNA"/>
</dbReference>
<evidence type="ECO:0000313" key="7">
    <source>
        <dbReference type="EMBL" id="KAK1789141.1"/>
    </source>
</evidence>
<evidence type="ECO:0000313" key="8">
    <source>
        <dbReference type="Proteomes" id="UP001239994"/>
    </source>
</evidence>
<keyword evidence="2" id="KW-0963">Cytoplasm</keyword>
<evidence type="ECO:0000256" key="3">
    <source>
        <dbReference type="ARBA" id="ARBA00023319"/>
    </source>
</evidence>